<organism evidence="1 2">
    <name type="scientific">Amycolatopsis acidiphila</name>
    <dbReference type="NCBI Taxonomy" id="715473"/>
    <lineage>
        <taxon>Bacteria</taxon>
        <taxon>Bacillati</taxon>
        <taxon>Actinomycetota</taxon>
        <taxon>Actinomycetes</taxon>
        <taxon>Pseudonocardiales</taxon>
        <taxon>Pseudonocardiaceae</taxon>
        <taxon>Amycolatopsis</taxon>
    </lineage>
</organism>
<dbReference type="Pfam" id="PF02515">
    <property type="entry name" value="CoA_transf_3"/>
    <property type="match status" value="2"/>
</dbReference>
<dbReference type="Proteomes" id="UP000318578">
    <property type="component" value="Unassembled WGS sequence"/>
</dbReference>
<sequence>MSSTSPAPPLAGLLVVDVSTTLPGAQATQFLADAGADVVQVEPPGGSPLRRNAGWPVFARGKRSIELDLHEAADQEVLDGLLARADVLVAAGRPQALRRRGLTAERLSALNPRLVSATITGWGSSGPWADLKGYEGMVLAKLGMFHNKRLMVSRPGPAFISVPFASWGAAHTALQGVLSALLERETSGRGQHIEADLVRGVAMMDTWQWNAELIALRWPGAYETVDAYTPEGEPRGHMLFPLLVAPTKDGTWLQFAQVEPRLFVGMLEEFGLGWMLTDPQWKGIPRFDDQARKSKLWEIMLAKVGERTLAEWQEAFARNPNLSAEAFRAGPEILDHPQLAHDGRVVVVDDPDLGPVRQPSTLVHAGERPLSQPRPAPRLGADAEAVRALAARPSEPAAPVPAPAGALPLAGVTILELGLMFAAPFGSTMLADLGARVIKIESLQGDTIRNVLPFPESGGARVMQGKESICVDLSTEDGRRIVHELARRADVVLQSFRAGAAARAGVDAATLCELNPDLVYVNAPGYGSGGPYGAKPAYAPSIGAATGIALTEVPGAASATGTMDQIKEGSRLLNQACAVPSLQADGIAALGVASTMLLGLLARARGRALDELTATMIGTVGHALAERATDYFGRPDGPVPDAGATGFSALYRMYPASEGWVFLAAPAPGEWAPLAEALRLDDPRFGAAEGRREHDGALAETLARIFATRPAGEWEQELTAADIGCVQVHEGSAELQLQADEALAAEYAASAVSPIFEESLRMGTPVRFSRSRTRAPGGCLAGDHTDALLAELGYDETAIADLRDRKVIG</sequence>
<dbReference type="OrthoDB" id="9797653at2"/>
<dbReference type="InterPro" id="IPR044855">
    <property type="entry name" value="CoA-Trfase_III_dom3_sf"/>
</dbReference>
<dbReference type="InterPro" id="IPR023606">
    <property type="entry name" value="CoA-Trfase_III_dom_1_sf"/>
</dbReference>
<comment type="caution">
    <text evidence="1">The sequence shown here is derived from an EMBL/GenBank/DDBJ whole genome shotgun (WGS) entry which is preliminary data.</text>
</comment>
<dbReference type="Gene3D" id="3.40.50.10540">
    <property type="entry name" value="Crotonobetainyl-coa:carnitine coa-transferase, domain 1"/>
    <property type="match status" value="2"/>
</dbReference>
<dbReference type="AlphaFoldDB" id="A0A557ZZJ8"/>
<dbReference type="PANTHER" id="PTHR48228:SF5">
    <property type="entry name" value="ALPHA-METHYLACYL-COA RACEMASE"/>
    <property type="match status" value="1"/>
</dbReference>
<dbReference type="Gene3D" id="3.30.1540.10">
    <property type="entry name" value="formyl-coa transferase, domain 3"/>
    <property type="match status" value="2"/>
</dbReference>
<protein>
    <submittedName>
        <fullName evidence="1">CoA transferase</fullName>
    </submittedName>
</protein>
<dbReference type="SUPFAM" id="SSF89796">
    <property type="entry name" value="CoA-transferase family III (CaiB/BaiF)"/>
    <property type="match status" value="2"/>
</dbReference>
<keyword evidence="1" id="KW-0808">Transferase</keyword>
<name>A0A557ZZJ8_9PSEU</name>
<keyword evidence="2" id="KW-1185">Reference proteome</keyword>
<evidence type="ECO:0000313" key="2">
    <source>
        <dbReference type="Proteomes" id="UP000318578"/>
    </source>
</evidence>
<dbReference type="PANTHER" id="PTHR48228">
    <property type="entry name" value="SUCCINYL-COA--D-CITRAMALATE COA-TRANSFERASE"/>
    <property type="match status" value="1"/>
</dbReference>
<reference evidence="1 2" key="1">
    <citation type="submission" date="2019-07" db="EMBL/GenBank/DDBJ databases">
        <title>New species of Amycolatopsis and Streptomyces.</title>
        <authorList>
            <person name="Duangmal K."/>
            <person name="Teo W.F.A."/>
            <person name="Lipun K."/>
        </authorList>
    </citation>
    <scope>NUCLEOTIDE SEQUENCE [LARGE SCALE GENOMIC DNA]</scope>
    <source>
        <strain evidence="1 2">JCM 30562</strain>
    </source>
</reference>
<gene>
    <name evidence="1" type="ORF">FNH06_31460</name>
</gene>
<evidence type="ECO:0000313" key="1">
    <source>
        <dbReference type="EMBL" id="TVT17430.1"/>
    </source>
</evidence>
<dbReference type="GO" id="GO:0016740">
    <property type="term" value="F:transferase activity"/>
    <property type="evidence" value="ECO:0007669"/>
    <property type="project" value="UniProtKB-KW"/>
</dbReference>
<dbReference type="InterPro" id="IPR050509">
    <property type="entry name" value="CoA-transferase_III"/>
</dbReference>
<dbReference type="RefSeq" id="WP_144643571.1">
    <property type="nucleotide sequence ID" value="NZ_BNAX01000001.1"/>
</dbReference>
<accession>A0A557ZZJ8</accession>
<dbReference type="EMBL" id="VJZA01000079">
    <property type="protein sequence ID" value="TVT17430.1"/>
    <property type="molecule type" value="Genomic_DNA"/>
</dbReference>
<dbReference type="InterPro" id="IPR003673">
    <property type="entry name" value="CoA-Trfase_fam_III"/>
</dbReference>
<proteinExistence type="predicted"/>